<evidence type="ECO:0000256" key="6">
    <source>
        <dbReference type="ARBA" id="ARBA00022837"/>
    </source>
</evidence>
<dbReference type="Gene3D" id="3.40.50.2300">
    <property type="match status" value="1"/>
</dbReference>
<dbReference type="SMART" id="SM00448">
    <property type="entry name" value="REC"/>
    <property type="match status" value="1"/>
</dbReference>
<dbReference type="InterPro" id="IPR036388">
    <property type="entry name" value="WH-like_DNA-bd_sf"/>
</dbReference>
<dbReference type="NCBIfam" id="TIGR02875">
    <property type="entry name" value="spore_0_A"/>
    <property type="match status" value="1"/>
</dbReference>
<keyword evidence="5" id="KW-0597">Phosphoprotein</keyword>
<evidence type="ECO:0000256" key="9">
    <source>
        <dbReference type="ARBA" id="ARBA00023015"/>
    </source>
</evidence>
<keyword evidence="8" id="KW-0902">Two-component regulatory system</keyword>
<evidence type="ECO:0000256" key="5">
    <source>
        <dbReference type="ARBA" id="ARBA00022553"/>
    </source>
</evidence>
<keyword evidence="6" id="KW-0106">Calcium</keyword>
<name>A0A645FJV2_9ZZZZ</name>
<feature type="domain" description="Response regulatory" evidence="13">
    <location>
        <begin position="6"/>
        <end position="124"/>
    </location>
</feature>
<proteinExistence type="predicted"/>
<evidence type="ECO:0000256" key="1">
    <source>
        <dbReference type="ARBA" id="ARBA00001913"/>
    </source>
</evidence>
<dbReference type="SUPFAM" id="SSF46894">
    <property type="entry name" value="C-terminal effector domain of the bipartite response regulators"/>
    <property type="match status" value="1"/>
</dbReference>
<dbReference type="GO" id="GO:0030435">
    <property type="term" value="P:sporulation resulting in formation of a cellular spore"/>
    <property type="evidence" value="ECO:0007669"/>
    <property type="project" value="UniProtKB-KW"/>
</dbReference>
<evidence type="ECO:0000259" key="13">
    <source>
        <dbReference type="PROSITE" id="PS50110"/>
    </source>
</evidence>
<evidence type="ECO:0000256" key="3">
    <source>
        <dbReference type="ARBA" id="ARBA00022490"/>
    </source>
</evidence>
<sequence length="264" mass="29296">MGNKIKIVVADDNRSLCQLLQDHLQSQEDIQVVGLAYNGVEAWEMIQAQEPDLVILDLVMPSLDGLGVLERINSRTTAPRPKVIMLTAFGQESLTHQAMTLGVDYFILKPFDLEILSKRIRSLTQEVAVNQAPIPSSVSSVTSAGSRVNLGAEVTSMMHQIGIPAHVKGYQYIRDAILMVVDDVSLLGAVTKELYPAIAKKYDTAPSRVERGIRHAIELAWERGHTETLKRIFGYSMNIERQKPTNSEFVALLADKLRVMTKVS</sequence>
<dbReference type="InterPro" id="IPR012052">
    <property type="entry name" value="Spore_0_A"/>
</dbReference>
<comment type="cofactor">
    <cofactor evidence="1">
        <name>Ca(2+)</name>
        <dbReference type="ChEBI" id="CHEBI:29108"/>
    </cofactor>
</comment>
<dbReference type="EMBL" id="VSSQ01061317">
    <property type="protein sequence ID" value="MPN14675.1"/>
    <property type="molecule type" value="Genomic_DNA"/>
</dbReference>
<keyword evidence="4" id="KW-0678">Repressor</keyword>
<reference evidence="14" key="1">
    <citation type="submission" date="2019-08" db="EMBL/GenBank/DDBJ databases">
        <authorList>
            <person name="Kucharzyk K."/>
            <person name="Murdoch R.W."/>
            <person name="Higgins S."/>
            <person name="Loffler F."/>
        </authorList>
    </citation>
    <scope>NUCLEOTIDE SEQUENCE</scope>
</reference>
<dbReference type="PROSITE" id="PS50110">
    <property type="entry name" value="RESPONSE_REGULATORY"/>
    <property type="match status" value="1"/>
</dbReference>
<keyword evidence="12" id="KW-0804">Transcription</keyword>
<keyword evidence="7" id="KW-0749">Sporulation</keyword>
<dbReference type="GO" id="GO:0003677">
    <property type="term" value="F:DNA binding"/>
    <property type="evidence" value="ECO:0007669"/>
    <property type="project" value="UniProtKB-KW"/>
</dbReference>
<dbReference type="InterPro" id="IPR014879">
    <property type="entry name" value="Spo0A_C"/>
</dbReference>
<evidence type="ECO:0000256" key="11">
    <source>
        <dbReference type="ARBA" id="ARBA00023159"/>
    </source>
</evidence>
<evidence type="ECO:0000256" key="8">
    <source>
        <dbReference type="ARBA" id="ARBA00023012"/>
    </source>
</evidence>
<dbReference type="Pfam" id="PF08769">
    <property type="entry name" value="Spo0A_C"/>
    <property type="match status" value="1"/>
</dbReference>
<evidence type="ECO:0000313" key="14">
    <source>
        <dbReference type="EMBL" id="MPN14675.1"/>
    </source>
</evidence>
<gene>
    <name evidence="14" type="primary">spo0A_29</name>
    <name evidence="14" type="ORF">SDC9_162002</name>
</gene>
<dbReference type="GO" id="GO:0003700">
    <property type="term" value="F:DNA-binding transcription factor activity"/>
    <property type="evidence" value="ECO:0007669"/>
    <property type="project" value="InterPro"/>
</dbReference>
<dbReference type="InterPro" id="IPR050595">
    <property type="entry name" value="Bact_response_regulator"/>
</dbReference>
<dbReference type="GO" id="GO:0042173">
    <property type="term" value="P:regulation of sporulation resulting in formation of a cellular spore"/>
    <property type="evidence" value="ECO:0007669"/>
    <property type="project" value="InterPro"/>
</dbReference>
<dbReference type="InterPro" id="IPR011006">
    <property type="entry name" value="CheY-like_superfamily"/>
</dbReference>
<evidence type="ECO:0000256" key="2">
    <source>
        <dbReference type="ARBA" id="ARBA00004496"/>
    </source>
</evidence>
<dbReference type="PANTHER" id="PTHR44591:SF3">
    <property type="entry name" value="RESPONSE REGULATORY DOMAIN-CONTAINING PROTEIN"/>
    <property type="match status" value="1"/>
</dbReference>
<dbReference type="CDD" id="cd17561">
    <property type="entry name" value="REC_Spo0A"/>
    <property type="match status" value="1"/>
</dbReference>
<dbReference type="InterPro" id="IPR016032">
    <property type="entry name" value="Sig_transdc_resp-reg_C-effctor"/>
</dbReference>
<organism evidence="14">
    <name type="scientific">bioreactor metagenome</name>
    <dbReference type="NCBI Taxonomy" id="1076179"/>
    <lineage>
        <taxon>unclassified sequences</taxon>
        <taxon>metagenomes</taxon>
        <taxon>ecological metagenomes</taxon>
    </lineage>
</organism>
<dbReference type="GO" id="GO:0051606">
    <property type="term" value="P:detection of stimulus"/>
    <property type="evidence" value="ECO:0007669"/>
    <property type="project" value="InterPro"/>
</dbReference>
<dbReference type="Pfam" id="PF00072">
    <property type="entry name" value="Response_reg"/>
    <property type="match status" value="1"/>
</dbReference>
<dbReference type="SUPFAM" id="SSF52172">
    <property type="entry name" value="CheY-like"/>
    <property type="match status" value="1"/>
</dbReference>
<keyword evidence="9" id="KW-0805">Transcription regulation</keyword>
<keyword evidence="11" id="KW-0010">Activator</keyword>
<evidence type="ECO:0000256" key="10">
    <source>
        <dbReference type="ARBA" id="ARBA00023125"/>
    </source>
</evidence>
<dbReference type="GO" id="GO:0005737">
    <property type="term" value="C:cytoplasm"/>
    <property type="evidence" value="ECO:0007669"/>
    <property type="project" value="UniProtKB-SubCell"/>
</dbReference>
<accession>A0A645FJV2</accession>
<evidence type="ECO:0000256" key="7">
    <source>
        <dbReference type="ARBA" id="ARBA00022969"/>
    </source>
</evidence>
<dbReference type="GO" id="GO:0000160">
    <property type="term" value="P:phosphorelay signal transduction system"/>
    <property type="evidence" value="ECO:0007669"/>
    <property type="project" value="UniProtKB-KW"/>
</dbReference>
<comment type="caution">
    <text evidence="14">The sequence shown here is derived from an EMBL/GenBank/DDBJ whole genome shotgun (WGS) entry which is preliminary data.</text>
</comment>
<evidence type="ECO:0000256" key="4">
    <source>
        <dbReference type="ARBA" id="ARBA00022491"/>
    </source>
</evidence>
<dbReference type="Gene3D" id="1.10.10.10">
    <property type="entry name" value="Winged helix-like DNA-binding domain superfamily/Winged helix DNA-binding domain"/>
    <property type="match status" value="1"/>
</dbReference>
<comment type="subcellular location">
    <subcellularLocation>
        <location evidence="2">Cytoplasm</location>
    </subcellularLocation>
</comment>
<dbReference type="PIRSF" id="PIRSF002937">
    <property type="entry name" value="Res_reg_Spo0A"/>
    <property type="match status" value="1"/>
</dbReference>
<evidence type="ECO:0000256" key="12">
    <source>
        <dbReference type="ARBA" id="ARBA00023163"/>
    </source>
</evidence>
<dbReference type="InterPro" id="IPR001789">
    <property type="entry name" value="Sig_transdc_resp-reg_receiver"/>
</dbReference>
<protein>
    <submittedName>
        <fullName evidence="14">Stage 0 sporulation protein A</fullName>
    </submittedName>
</protein>
<keyword evidence="3" id="KW-0963">Cytoplasm</keyword>
<dbReference type="GO" id="GO:0005509">
    <property type="term" value="F:calcium ion binding"/>
    <property type="evidence" value="ECO:0007669"/>
    <property type="project" value="InterPro"/>
</dbReference>
<dbReference type="PANTHER" id="PTHR44591">
    <property type="entry name" value="STRESS RESPONSE REGULATOR PROTEIN 1"/>
    <property type="match status" value="1"/>
</dbReference>
<keyword evidence="10" id="KW-0238">DNA-binding</keyword>
<dbReference type="AlphaFoldDB" id="A0A645FJV2"/>